<dbReference type="Proteomes" id="UP000500806">
    <property type="component" value="Chromosome"/>
</dbReference>
<feature type="domain" description="DUF5672" evidence="1">
    <location>
        <begin position="54"/>
        <end position="188"/>
    </location>
</feature>
<dbReference type="KEGG" id="pani:DCO16_01560"/>
<accession>A0A6M9PPQ2</accession>
<name>A0A6M9PPQ2_9BURK</name>
<evidence type="ECO:0000313" key="3">
    <source>
        <dbReference type="Proteomes" id="UP000500806"/>
    </source>
</evidence>
<evidence type="ECO:0000313" key="2">
    <source>
        <dbReference type="EMBL" id="QKM61882.1"/>
    </source>
</evidence>
<reference evidence="2 3" key="1">
    <citation type="submission" date="2018-04" db="EMBL/GenBank/DDBJ databases">
        <title>Polynucleobacter sp. LimPoW16 genome.</title>
        <authorList>
            <person name="Hahn M.W."/>
        </authorList>
    </citation>
    <scope>NUCLEOTIDE SEQUENCE [LARGE SCALE GENOMIC DNA]</scope>
    <source>
        <strain evidence="2 3">LimPoW16</strain>
    </source>
</reference>
<dbReference type="RefSeq" id="WP_173942034.1">
    <property type="nucleotide sequence ID" value="NZ_CBCSCD010000002.1"/>
</dbReference>
<dbReference type="Pfam" id="PF18922">
    <property type="entry name" value="DUF5672"/>
    <property type="match status" value="1"/>
</dbReference>
<sequence length="264" mass="30427">MLHLPTVTLLCVETRDPELAHWAIEKCLVGTQFAKIVLVTNLDLVKERKAGINYVQAPPIRTTKDYSEFLLTGLDQYVVGSHVLIIQWDSFITNPALWSNAFLDYDYIGPVWPHHPATPVGNGGFSLRSIKLLNAMKLPQFMKRHPEDVCICIDNKAFLENDCQIQFAPVEIAEQFAVERTPWHDAFGFHGFFNFGKMLGDDELGQFLDMLPSEYLGGLDTYDLLQSLQLDQRTQLADKIIHKLQFRWKMRRRYLRAKLSLKLF</sequence>
<protein>
    <recommendedName>
        <fullName evidence="1">DUF5672 domain-containing protein</fullName>
    </recommendedName>
</protein>
<dbReference type="EMBL" id="CP028941">
    <property type="protein sequence ID" value="QKM61882.1"/>
    <property type="molecule type" value="Genomic_DNA"/>
</dbReference>
<evidence type="ECO:0000259" key="1">
    <source>
        <dbReference type="Pfam" id="PF18922"/>
    </source>
</evidence>
<gene>
    <name evidence="2" type="ORF">DCO16_01560</name>
</gene>
<dbReference type="AlphaFoldDB" id="A0A6M9PPQ2"/>
<dbReference type="InterPro" id="IPR043729">
    <property type="entry name" value="DUF5672"/>
</dbReference>
<keyword evidence="3" id="KW-1185">Reference proteome</keyword>
<organism evidence="2 3">
    <name type="scientific">Polynucleobacter antarcticus</name>
    <dbReference type="NCBI Taxonomy" id="1743162"/>
    <lineage>
        <taxon>Bacteria</taxon>
        <taxon>Pseudomonadati</taxon>
        <taxon>Pseudomonadota</taxon>
        <taxon>Betaproteobacteria</taxon>
        <taxon>Burkholderiales</taxon>
        <taxon>Burkholderiaceae</taxon>
        <taxon>Polynucleobacter</taxon>
    </lineage>
</organism>
<proteinExistence type="predicted"/>